<dbReference type="PRINTS" id="PR00480">
    <property type="entry name" value="ASTACIN"/>
</dbReference>
<evidence type="ECO:0000313" key="4">
    <source>
        <dbReference type="Proteomes" id="UP001652625"/>
    </source>
</evidence>
<dbReference type="InterPro" id="IPR006026">
    <property type="entry name" value="Peptidase_Metallo"/>
</dbReference>
<dbReference type="InterPro" id="IPR001506">
    <property type="entry name" value="Peptidase_M12A"/>
</dbReference>
<reference evidence="4 5" key="1">
    <citation type="submission" date="2025-05" db="UniProtKB">
        <authorList>
            <consortium name="RefSeq"/>
        </authorList>
    </citation>
    <scope>NUCLEOTIDE SEQUENCE [LARGE SCALE GENOMIC DNA]</scope>
</reference>
<proteinExistence type="predicted"/>
<keyword evidence="1" id="KW-0482">Metalloprotease</keyword>
<keyword evidence="4" id="KW-1185">Reference proteome</keyword>
<dbReference type="SMART" id="SM00235">
    <property type="entry name" value="ZnMc"/>
    <property type="match status" value="1"/>
</dbReference>
<keyword evidence="1" id="KW-0862">Zinc</keyword>
<comment type="cofactor">
    <cofactor evidence="1">
        <name>Zn(2+)</name>
        <dbReference type="ChEBI" id="CHEBI:29105"/>
    </cofactor>
    <text evidence="1">Binds 1 zinc ion per subunit.</text>
</comment>
<dbReference type="Gene3D" id="3.40.390.10">
    <property type="entry name" value="Collagenase (Catalytic Domain)"/>
    <property type="match status" value="1"/>
</dbReference>
<protein>
    <recommendedName>
        <fullName evidence="1">Metalloendopeptidase</fullName>
        <ecNumber evidence="1">3.4.24.-</ecNumber>
    </recommendedName>
</protein>
<dbReference type="Pfam" id="PF01400">
    <property type="entry name" value="Astacin"/>
    <property type="match status" value="1"/>
</dbReference>
<gene>
    <name evidence="5 6 7" type="primary">LOC124810515</name>
</gene>
<keyword evidence="2" id="KW-0472">Membrane</keyword>
<dbReference type="PANTHER" id="PTHR10127">
    <property type="entry name" value="DISCOIDIN, CUB, EGF, LAMININ , AND ZINC METALLOPROTEASE DOMAIN CONTAINING"/>
    <property type="match status" value="1"/>
</dbReference>
<evidence type="ECO:0000256" key="2">
    <source>
        <dbReference type="SAM" id="Phobius"/>
    </source>
</evidence>
<organism evidence="4 6">
    <name type="scientific">Hydra vulgaris</name>
    <name type="common">Hydra</name>
    <name type="synonym">Hydra attenuata</name>
    <dbReference type="NCBI Taxonomy" id="6087"/>
    <lineage>
        <taxon>Eukaryota</taxon>
        <taxon>Metazoa</taxon>
        <taxon>Cnidaria</taxon>
        <taxon>Hydrozoa</taxon>
        <taxon>Hydroidolina</taxon>
        <taxon>Anthoathecata</taxon>
        <taxon>Aplanulata</taxon>
        <taxon>Hydridae</taxon>
        <taxon>Hydra</taxon>
    </lineage>
</organism>
<sequence length="293" mass="33382">MISIAFFIIVGCFASELFALKENSFKKFLNRQKRSVIVDQSSKWPGGIVPYQFIPGNFRIMTTSEMEAAKKAMLHIQNQTCIQFIPRTNEQTYLKIERADMEPCQSPVGYYSAGIDSMKFGGSCMQLSVMVHELLHVLGFGHEHQRIDRNKYIVVNYTNVQSGFTNQFDLDNPTYYDTQDIPYDINSIMHYQNFVFSKFLNSITNSIVNEKDFMTMYALSTYTLPLGNNYGLASSDILRIALRYNCSISTTNPAEVSTVKLTTAVSTVTFTSNARVIFSNIIFIYCLIIFLLI</sequence>
<keyword evidence="1" id="KW-0732">Signal</keyword>
<dbReference type="PANTHER" id="PTHR10127:SF814">
    <property type="entry name" value="MEPRIN A SUBUNIT BETA"/>
    <property type="match status" value="1"/>
</dbReference>
<keyword evidence="1" id="KW-0645">Protease</keyword>
<keyword evidence="2" id="KW-1133">Transmembrane helix</keyword>
<accession>A0ABM4B3R6</accession>
<evidence type="ECO:0000313" key="6">
    <source>
        <dbReference type="RefSeq" id="XP_065643463.1"/>
    </source>
</evidence>
<keyword evidence="1" id="KW-0479">Metal-binding</keyword>
<evidence type="ECO:0000313" key="5">
    <source>
        <dbReference type="RefSeq" id="XP_065643462.1"/>
    </source>
</evidence>
<feature type="transmembrane region" description="Helical" evidence="2">
    <location>
        <begin position="274"/>
        <end position="292"/>
    </location>
</feature>
<dbReference type="RefSeq" id="XP_065643463.1">
    <property type="nucleotide sequence ID" value="XM_065787391.1"/>
</dbReference>
<keyword evidence="1" id="KW-0378">Hydrolase</keyword>
<feature type="signal peptide" evidence="1">
    <location>
        <begin position="1"/>
        <end position="19"/>
    </location>
</feature>
<evidence type="ECO:0000256" key="1">
    <source>
        <dbReference type="RuleBase" id="RU361183"/>
    </source>
</evidence>
<dbReference type="Proteomes" id="UP001652625">
    <property type="component" value="Chromosome 01"/>
</dbReference>
<dbReference type="InterPro" id="IPR024079">
    <property type="entry name" value="MetalloPept_cat_dom_sf"/>
</dbReference>
<dbReference type="RefSeq" id="XP_065643464.1">
    <property type="nucleotide sequence ID" value="XM_065787392.1"/>
</dbReference>
<feature type="domain" description="Peptidase metallopeptidase" evidence="3">
    <location>
        <begin position="40"/>
        <end position="187"/>
    </location>
</feature>
<evidence type="ECO:0000259" key="3">
    <source>
        <dbReference type="SMART" id="SM00235"/>
    </source>
</evidence>
<feature type="chain" id="PRO_5044948690" description="Metalloendopeptidase" evidence="1">
    <location>
        <begin position="20"/>
        <end position="293"/>
    </location>
</feature>
<dbReference type="SUPFAM" id="SSF55486">
    <property type="entry name" value="Metalloproteases ('zincins'), catalytic domain"/>
    <property type="match status" value="1"/>
</dbReference>
<dbReference type="RefSeq" id="XP_065643462.1">
    <property type="nucleotide sequence ID" value="XM_065787390.1"/>
</dbReference>
<evidence type="ECO:0000313" key="7">
    <source>
        <dbReference type="RefSeq" id="XP_065643464.1"/>
    </source>
</evidence>
<dbReference type="EC" id="3.4.24.-" evidence="1"/>
<dbReference type="GeneID" id="124810515"/>
<name>A0ABM4B3R6_HYDVU</name>
<keyword evidence="2" id="KW-0812">Transmembrane</keyword>